<feature type="non-terminal residue" evidence="1">
    <location>
        <position position="1"/>
    </location>
</feature>
<keyword evidence="2" id="KW-1185">Reference proteome</keyword>
<protein>
    <submittedName>
        <fullName evidence="1">Uncharacterized protein</fullName>
    </submittedName>
</protein>
<evidence type="ECO:0000313" key="1">
    <source>
        <dbReference type="EMBL" id="GFH24074.1"/>
    </source>
</evidence>
<accession>A0A699ZZ81</accession>
<dbReference type="EMBL" id="BLLF01002436">
    <property type="protein sequence ID" value="GFH24074.1"/>
    <property type="molecule type" value="Genomic_DNA"/>
</dbReference>
<organism evidence="1 2">
    <name type="scientific">Haematococcus lacustris</name>
    <name type="common">Green alga</name>
    <name type="synonym">Haematococcus pluvialis</name>
    <dbReference type="NCBI Taxonomy" id="44745"/>
    <lineage>
        <taxon>Eukaryota</taxon>
        <taxon>Viridiplantae</taxon>
        <taxon>Chlorophyta</taxon>
        <taxon>core chlorophytes</taxon>
        <taxon>Chlorophyceae</taxon>
        <taxon>CS clade</taxon>
        <taxon>Chlamydomonadales</taxon>
        <taxon>Haematococcaceae</taxon>
        <taxon>Haematococcus</taxon>
    </lineage>
</organism>
<dbReference type="Proteomes" id="UP000485058">
    <property type="component" value="Unassembled WGS sequence"/>
</dbReference>
<comment type="caution">
    <text evidence="1">The sequence shown here is derived from an EMBL/GenBank/DDBJ whole genome shotgun (WGS) entry which is preliminary data.</text>
</comment>
<evidence type="ECO:0000313" key="2">
    <source>
        <dbReference type="Proteomes" id="UP000485058"/>
    </source>
</evidence>
<dbReference type="AlphaFoldDB" id="A0A699ZZ81"/>
<gene>
    <name evidence="1" type="ORF">HaLaN_21797</name>
</gene>
<proteinExistence type="predicted"/>
<sequence length="50" mass="5573">VMWRGDAGAGRLPLEPVRDVTRVMWLCHVVFKESARNVVNSSTAAALSRY</sequence>
<reference evidence="1 2" key="1">
    <citation type="submission" date="2020-02" db="EMBL/GenBank/DDBJ databases">
        <title>Draft genome sequence of Haematococcus lacustris strain NIES-144.</title>
        <authorList>
            <person name="Morimoto D."/>
            <person name="Nakagawa S."/>
            <person name="Yoshida T."/>
            <person name="Sawayama S."/>
        </authorList>
    </citation>
    <scope>NUCLEOTIDE SEQUENCE [LARGE SCALE GENOMIC DNA]</scope>
    <source>
        <strain evidence="1 2">NIES-144</strain>
    </source>
</reference>
<name>A0A699ZZ81_HAELA</name>